<evidence type="ECO:0000256" key="1">
    <source>
        <dbReference type="ARBA" id="ARBA00004141"/>
    </source>
</evidence>
<feature type="transmembrane region" description="Helical" evidence="10">
    <location>
        <begin position="58"/>
        <end position="81"/>
    </location>
</feature>
<dbReference type="Pfam" id="PF00001">
    <property type="entry name" value="7tm_1"/>
    <property type="match status" value="1"/>
</dbReference>
<evidence type="ECO:0000259" key="11">
    <source>
        <dbReference type="PROSITE" id="PS50262"/>
    </source>
</evidence>
<dbReference type="AlphaFoldDB" id="A0A922HTN0"/>
<dbReference type="PANTHER" id="PTHR24235:SF12">
    <property type="entry name" value="G-PROTEIN COUPLED RECEPTORS FAMILY 1 PROFILE DOMAIN-CONTAINING PROTEIN"/>
    <property type="match status" value="1"/>
</dbReference>
<dbReference type="InterPro" id="IPR000276">
    <property type="entry name" value="GPCR_Rhodpsn"/>
</dbReference>
<feature type="compositionally biased region" description="Basic and acidic residues" evidence="9">
    <location>
        <begin position="281"/>
        <end position="290"/>
    </location>
</feature>
<feature type="compositionally biased region" description="Acidic residues" evidence="9">
    <location>
        <begin position="240"/>
        <end position="251"/>
    </location>
</feature>
<dbReference type="GO" id="GO:0016020">
    <property type="term" value="C:membrane"/>
    <property type="evidence" value="ECO:0007669"/>
    <property type="project" value="UniProtKB-SubCell"/>
</dbReference>
<evidence type="ECO:0000256" key="4">
    <source>
        <dbReference type="ARBA" id="ARBA00022989"/>
    </source>
</evidence>
<evidence type="ECO:0000256" key="9">
    <source>
        <dbReference type="SAM" id="MobiDB-lite"/>
    </source>
</evidence>
<reference evidence="12" key="1">
    <citation type="submission" date="2013-05" db="EMBL/GenBank/DDBJ databases">
        <authorList>
            <person name="Yim A.K.Y."/>
            <person name="Chan T.F."/>
            <person name="Ji K.M."/>
            <person name="Liu X.Y."/>
            <person name="Zhou J.W."/>
            <person name="Li R.Q."/>
            <person name="Yang K.Y."/>
            <person name="Li J."/>
            <person name="Li M."/>
            <person name="Law P.T.W."/>
            <person name="Wu Y.L."/>
            <person name="Cai Z.L."/>
            <person name="Qin H."/>
            <person name="Bao Y."/>
            <person name="Leung R.K.K."/>
            <person name="Ng P.K.S."/>
            <person name="Zou J."/>
            <person name="Zhong X.J."/>
            <person name="Ran P.X."/>
            <person name="Zhong N.S."/>
            <person name="Liu Z.G."/>
            <person name="Tsui S.K.W."/>
        </authorList>
    </citation>
    <scope>NUCLEOTIDE SEQUENCE</scope>
    <source>
        <strain evidence="12">Derf</strain>
        <tissue evidence="12">Whole organism</tissue>
    </source>
</reference>
<name>A0A922HTN0_DERFA</name>
<protein>
    <submittedName>
        <fullName evidence="12">G-protein coupled receptor</fullName>
    </submittedName>
</protein>
<evidence type="ECO:0000256" key="10">
    <source>
        <dbReference type="SAM" id="Phobius"/>
    </source>
</evidence>
<feature type="compositionally biased region" description="Low complexity" evidence="9">
    <location>
        <begin position="261"/>
        <end position="275"/>
    </location>
</feature>
<accession>A0A922HTN0</accession>
<gene>
    <name evidence="12" type="primary">GPR83_5</name>
    <name evidence="12" type="ORF">DERF_011719</name>
</gene>
<keyword evidence="3 10" id="KW-0812">Transmembrane</keyword>
<keyword evidence="5" id="KW-0297">G-protein coupled receptor</keyword>
<dbReference type="EMBL" id="ASGP02000005">
    <property type="protein sequence ID" value="KAH9507016.1"/>
    <property type="molecule type" value="Genomic_DNA"/>
</dbReference>
<keyword evidence="13" id="KW-1185">Reference proteome</keyword>
<organism evidence="12 13">
    <name type="scientific">Dermatophagoides farinae</name>
    <name type="common">American house dust mite</name>
    <dbReference type="NCBI Taxonomy" id="6954"/>
    <lineage>
        <taxon>Eukaryota</taxon>
        <taxon>Metazoa</taxon>
        <taxon>Ecdysozoa</taxon>
        <taxon>Arthropoda</taxon>
        <taxon>Chelicerata</taxon>
        <taxon>Arachnida</taxon>
        <taxon>Acari</taxon>
        <taxon>Acariformes</taxon>
        <taxon>Sarcoptiformes</taxon>
        <taxon>Astigmata</taxon>
        <taxon>Psoroptidia</taxon>
        <taxon>Analgoidea</taxon>
        <taxon>Pyroglyphidae</taxon>
        <taxon>Dermatophagoidinae</taxon>
        <taxon>Dermatophagoides</taxon>
    </lineage>
</organism>
<keyword evidence="4 10" id="KW-1133">Transmembrane helix</keyword>
<dbReference type="SUPFAM" id="SSF81321">
    <property type="entry name" value="Family A G protein-coupled receptor-like"/>
    <property type="match status" value="1"/>
</dbReference>
<comment type="subcellular location">
    <subcellularLocation>
        <location evidence="1">Membrane</location>
        <topology evidence="1">Multi-pass membrane protein</topology>
    </subcellularLocation>
</comment>
<dbReference type="GO" id="GO:0004930">
    <property type="term" value="F:G protein-coupled receptor activity"/>
    <property type="evidence" value="ECO:0007669"/>
    <property type="project" value="UniProtKB-KW"/>
</dbReference>
<evidence type="ECO:0000313" key="12">
    <source>
        <dbReference type="EMBL" id="KAH9507016.1"/>
    </source>
</evidence>
<sequence>MPLLLSLLATFTQFLLPLGMTTILYSRIGRIIAQQGKLAKHYCNELNRRIVDAKRKRITMLVLIVVGFLITWLPLTMYHLLIDFHIVYFHWNIFLTLHIWAMTSVCYNSFIYCFMNEDFRKRSKQIIAKHQRSFMSFCFIFLFINRKSERHLGAGGGGGGSSSGGDGAGAGTTSTGSVSAQIVNCQQQTQQQNNDDCHHCDHNDQLEHQNKKDGHIFRTSIIRHVNNDDDNNNEKKEEEKNEDDDDDDDDDNKIMSTAIDEQQQQQEKLQFESSSLNVNKNENKTDTSQQ</sequence>
<keyword evidence="6 10" id="KW-0472">Membrane</keyword>
<feature type="transmembrane region" description="Helical" evidence="10">
    <location>
        <begin position="93"/>
        <end position="115"/>
    </location>
</feature>
<feature type="region of interest" description="Disordered" evidence="9">
    <location>
        <begin position="154"/>
        <end position="175"/>
    </location>
</feature>
<comment type="similarity">
    <text evidence="2">Belongs to the G-protein coupled receptor 1 family.</text>
</comment>
<feature type="transmembrane region" description="Helical" evidence="10">
    <location>
        <begin position="6"/>
        <end position="25"/>
    </location>
</feature>
<evidence type="ECO:0000256" key="3">
    <source>
        <dbReference type="ARBA" id="ARBA00022692"/>
    </source>
</evidence>
<comment type="caution">
    <text evidence="12">The sequence shown here is derived from an EMBL/GenBank/DDBJ whole genome shotgun (WGS) entry which is preliminary data.</text>
</comment>
<dbReference type="Gene3D" id="1.20.1070.10">
    <property type="entry name" value="Rhodopsin 7-helix transmembrane proteins"/>
    <property type="match status" value="1"/>
</dbReference>
<evidence type="ECO:0000313" key="13">
    <source>
        <dbReference type="Proteomes" id="UP000790347"/>
    </source>
</evidence>
<evidence type="ECO:0000256" key="5">
    <source>
        <dbReference type="ARBA" id="ARBA00023040"/>
    </source>
</evidence>
<evidence type="ECO:0000256" key="2">
    <source>
        <dbReference type="ARBA" id="ARBA00010663"/>
    </source>
</evidence>
<keyword evidence="7 12" id="KW-0675">Receptor</keyword>
<dbReference type="PANTHER" id="PTHR24235">
    <property type="entry name" value="NEUROPEPTIDE Y RECEPTOR"/>
    <property type="match status" value="1"/>
</dbReference>
<dbReference type="InterPro" id="IPR017452">
    <property type="entry name" value="GPCR_Rhodpsn_7TM"/>
</dbReference>
<dbReference type="PRINTS" id="PR00237">
    <property type="entry name" value="GPCRRHODOPSN"/>
</dbReference>
<feature type="domain" description="G-protein coupled receptors family 1 profile" evidence="11">
    <location>
        <begin position="1"/>
        <end position="112"/>
    </location>
</feature>
<keyword evidence="8" id="KW-0807">Transducer</keyword>
<reference evidence="12" key="2">
    <citation type="journal article" date="2022" name="Res Sq">
        <title>Comparative Genomics Reveals Insights into the Divergent Evolution of Astigmatic Mites and Household Pest Adaptations.</title>
        <authorList>
            <person name="Xiong Q."/>
            <person name="Wan A.T.-Y."/>
            <person name="Liu X.-Y."/>
            <person name="Fung C.S.-H."/>
            <person name="Xiao X."/>
            <person name="Malainual N."/>
            <person name="Hou J."/>
            <person name="Wang L."/>
            <person name="Wang M."/>
            <person name="Yang K."/>
            <person name="Cui Y."/>
            <person name="Leung E."/>
            <person name="Nong W."/>
            <person name="Shin S.-K."/>
            <person name="Au S."/>
            <person name="Jeong K.Y."/>
            <person name="Chew F.T."/>
            <person name="Hui J."/>
            <person name="Leung T.F."/>
            <person name="Tungtrongchitr A."/>
            <person name="Zhong N."/>
            <person name="Liu Z."/>
            <person name="Tsui S."/>
        </authorList>
    </citation>
    <scope>NUCLEOTIDE SEQUENCE</scope>
    <source>
        <strain evidence="12">Derf</strain>
        <tissue evidence="12">Whole organism</tissue>
    </source>
</reference>
<feature type="compositionally biased region" description="Gly residues" evidence="9">
    <location>
        <begin position="154"/>
        <end position="170"/>
    </location>
</feature>
<evidence type="ECO:0000256" key="7">
    <source>
        <dbReference type="ARBA" id="ARBA00023170"/>
    </source>
</evidence>
<evidence type="ECO:0000256" key="8">
    <source>
        <dbReference type="ARBA" id="ARBA00023224"/>
    </source>
</evidence>
<evidence type="ECO:0000256" key="6">
    <source>
        <dbReference type="ARBA" id="ARBA00023136"/>
    </source>
</evidence>
<feature type="region of interest" description="Disordered" evidence="9">
    <location>
        <begin position="222"/>
        <end position="290"/>
    </location>
</feature>
<dbReference type="Proteomes" id="UP000790347">
    <property type="component" value="Unassembled WGS sequence"/>
</dbReference>
<proteinExistence type="inferred from homology"/>
<dbReference type="PROSITE" id="PS50262">
    <property type="entry name" value="G_PROTEIN_RECEP_F1_2"/>
    <property type="match status" value="1"/>
</dbReference>